<dbReference type="EMBL" id="KN817562">
    <property type="protein sequence ID" value="KJA20941.1"/>
    <property type="molecule type" value="Genomic_DNA"/>
</dbReference>
<evidence type="ECO:0000256" key="1">
    <source>
        <dbReference type="ARBA" id="ARBA00022737"/>
    </source>
</evidence>
<proteinExistence type="predicted"/>
<evidence type="ECO:0000313" key="4">
    <source>
        <dbReference type="Proteomes" id="UP000054270"/>
    </source>
</evidence>
<dbReference type="OMA" id="SHANHTV"/>
<sequence length="397" mass="44684">MPVFSKPAHQPELNRHGVEFFSHANHTVVNGGSFMSVNYSTTQNSGFEILQEHVSPAAFHNSKQRVDPPRCHANTREAVLDELLDWIVGNVQREAWIAWFNGAAGAGKSAICQSIAEICIQRGIKVASFFFFRADNTRNTIDPLVATLAYQIIQLLPDTKTHIVEAIEGNPLIFEQSFEAQLDTLIVRPLCLLQVSDPALQLLLIIDGVDECNGENTQMNLIRTLEKFLSTKNRPFIVLFSSRCENHIQMAFNSRGMNGILTQLPLDDNYQSEEDILCFLNDSFDEIKQTHPFGKSLDDHWPLPAHVDEIVEKSSGQFIYASVVIGFISNPSSNPSVRLDIIRGLRPSGRLTPFAQLDALYRHILSRTFARLWISLTLKMLTHRVSRPLWHLSSPAI</sequence>
<evidence type="ECO:0000259" key="2">
    <source>
        <dbReference type="Pfam" id="PF24883"/>
    </source>
</evidence>
<dbReference type="SUPFAM" id="SSF52540">
    <property type="entry name" value="P-loop containing nucleoside triphosphate hydrolases"/>
    <property type="match status" value="1"/>
</dbReference>
<dbReference type="PANTHER" id="PTHR10039">
    <property type="entry name" value="AMELOGENIN"/>
    <property type="match status" value="1"/>
</dbReference>
<organism evidence="3 4">
    <name type="scientific">Hypholoma sublateritium (strain FD-334 SS-4)</name>
    <dbReference type="NCBI Taxonomy" id="945553"/>
    <lineage>
        <taxon>Eukaryota</taxon>
        <taxon>Fungi</taxon>
        <taxon>Dikarya</taxon>
        <taxon>Basidiomycota</taxon>
        <taxon>Agaricomycotina</taxon>
        <taxon>Agaricomycetes</taxon>
        <taxon>Agaricomycetidae</taxon>
        <taxon>Agaricales</taxon>
        <taxon>Agaricineae</taxon>
        <taxon>Strophariaceae</taxon>
        <taxon>Hypholoma</taxon>
    </lineage>
</organism>
<evidence type="ECO:0000313" key="3">
    <source>
        <dbReference type="EMBL" id="KJA20941.1"/>
    </source>
</evidence>
<dbReference type="PANTHER" id="PTHR10039:SF5">
    <property type="entry name" value="NACHT DOMAIN-CONTAINING PROTEIN"/>
    <property type="match status" value="1"/>
</dbReference>
<protein>
    <recommendedName>
        <fullName evidence="2">Nephrocystin 3-like N-terminal domain-containing protein</fullName>
    </recommendedName>
</protein>
<dbReference type="AlphaFoldDB" id="A0A0D2NWR1"/>
<gene>
    <name evidence="3" type="ORF">HYPSUDRAFT_763649</name>
</gene>
<dbReference type="Proteomes" id="UP000054270">
    <property type="component" value="Unassembled WGS sequence"/>
</dbReference>
<keyword evidence="1" id="KW-0677">Repeat</keyword>
<keyword evidence="4" id="KW-1185">Reference proteome</keyword>
<feature type="domain" description="Nephrocystin 3-like N-terminal" evidence="2">
    <location>
        <begin position="84"/>
        <end position="243"/>
    </location>
</feature>
<name>A0A0D2NWR1_HYPSF</name>
<dbReference type="Pfam" id="PF24883">
    <property type="entry name" value="NPHP3_N"/>
    <property type="match status" value="1"/>
</dbReference>
<dbReference type="OrthoDB" id="194358at2759"/>
<dbReference type="InterPro" id="IPR027417">
    <property type="entry name" value="P-loop_NTPase"/>
</dbReference>
<accession>A0A0D2NWR1</accession>
<reference evidence="4" key="1">
    <citation type="submission" date="2014-04" db="EMBL/GenBank/DDBJ databases">
        <title>Evolutionary Origins and Diversification of the Mycorrhizal Mutualists.</title>
        <authorList>
            <consortium name="DOE Joint Genome Institute"/>
            <consortium name="Mycorrhizal Genomics Consortium"/>
            <person name="Kohler A."/>
            <person name="Kuo A."/>
            <person name="Nagy L.G."/>
            <person name="Floudas D."/>
            <person name="Copeland A."/>
            <person name="Barry K.W."/>
            <person name="Cichocki N."/>
            <person name="Veneault-Fourrey C."/>
            <person name="LaButti K."/>
            <person name="Lindquist E.A."/>
            <person name="Lipzen A."/>
            <person name="Lundell T."/>
            <person name="Morin E."/>
            <person name="Murat C."/>
            <person name="Riley R."/>
            <person name="Ohm R."/>
            <person name="Sun H."/>
            <person name="Tunlid A."/>
            <person name="Henrissat B."/>
            <person name="Grigoriev I.V."/>
            <person name="Hibbett D.S."/>
            <person name="Martin F."/>
        </authorList>
    </citation>
    <scope>NUCLEOTIDE SEQUENCE [LARGE SCALE GENOMIC DNA]</scope>
    <source>
        <strain evidence="4">FD-334 SS-4</strain>
    </source>
</reference>
<dbReference type="InterPro" id="IPR056884">
    <property type="entry name" value="NPHP3-like_N"/>
</dbReference>
<dbReference type="Gene3D" id="3.40.50.300">
    <property type="entry name" value="P-loop containing nucleotide triphosphate hydrolases"/>
    <property type="match status" value="1"/>
</dbReference>